<dbReference type="PANTHER" id="PTHR46410">
    <property type="entry name" value="AT-RICH INTERACTIVE DOMAIN-CONTAINING PROTEIN 2"/>
    <property type="match status" value="1"/>
</dbReference>
<comment type="caution">
    <text evidence="3">The sequence shown here is derived from an EMBL/GenBank/DDBJ whole genome shotgun (WGS) entry which is preliminary data.</text>
</comment>
<keyword evidence="4" id="KW-1185">Reference proteome</keyword>
<evidence type="ECO:0000256" key="1">
    <source>
        <dbReference type="SAM" id="MobiDB-lite"/>
    </source>
</evidence>
<protein>
    <recommendedName>
        <fullName evidence="2">Retrovirus-related Pol polyprotein from transposon TNT 1-94-like beta-barrel domain-containing protein</fullName>
    </recommendedName>
</protein>
<name>A0A5N6LG06_9ASTR</name>
<reference evidence="3 4" key="1">
    <citation type="submission" date="2019-05" db="EMBL/GenBank/DDBJ databases">
        <title>Mikania micrantha, genome provides insights into the molecular mechanism of rapid growth.</title>
        <authorList>
            <person name="Liu B."/>
        </authorList>
    </citation>
    <scope>NUCLEOTIDE SEQUENCE [LARGE SCALE GENOMIC DNA]</scope>
    <source>
        <strain evidence="3">NLD-2019</strain>
        <tissue evidence="3">Leaf</tissue>
    </source>
</reference>
<feature type="compositionally biased region" description="Polar residues" evidence="1">
    <location>
        <begin position="21"/>
        <end position="34"/>
    </location>
</feature>
<proteinExistence type="predicted"/>
<gene>
    <name evidence="3" type="ORF">E3N88_43093</name>
</gene>
<dbReference type="InterPro" id="IPR054722">
    <property type="entry name" value="PolX-like_BBD"/>
</dbReference>
<evidence type="ECO:0000313" key="4">
    <source>
        <dbReference type="Proteomes" id="UP000326396"/>
    </source>
</evidence>
<dbReference type="AlphaFoldDB" id="A0A5N6LG06"/>
<dbReference type="EMBL" id="SZYD01000916">
    <property type="protein sequence ID" value="KAD1261144.1"/>
    <property type="molecule type" value="Genomic_DNA"/>
</dbReference>
<accession>A0A5N6LG06</accession>
<dbReference type="Pfam" id="PF22936">
    <property type="entry name" value="Pol_BBD"/>
    <property type="match status" value="1"/>
</dbReference>
<organism evidence="3 4">
    <name type="scientific">Mikania micrantha</name>
    <name type="common">bitter vine</name>
    <dbReference type="NCBI Taxonomy" id="192012"/>
    <lineage>
        <taxon>Eukaryota</taxon>
        <taxon>Viridiplantae</taxon>
        <taxon>Streptophyta</taxon>
        <taxon>Embryophyta</taxon>
        <taxon>Tracheophyta</taxon>
        <taxon>Spermatophyta</taxon>
        <taxon>Magnoliopsida</taxon>
        <taxon>eudicotyledons</taxon>
        <taxon>Gunneridae</taxon>
        <taxon>Pentapetalae</taxon>
        <taxon>asterids</taxon>
        <taxon>campanulids</taxon>
        <taxon>Asterales</taxon>
        <taxon>Asteraceae</taxon>
        <taxon>Asteroideae</taxon>
        <taxon>Heliantheae alliance</taxon>
        <taxon>Eupatorieae</taxon>
        <taxon>Mikania</taxon>
    </lineage>
</organism>
<dbReference type="OrthoDB" id="3799035at2759"/>
<dbReference type="PANTHER" id="PTHR46410:SF26">
    <property type="entry name" value="BULB-TYPE LECTIN DOMAIN-CONTAINING PROTEIN-RELATED"/>
    <property type="match status" value="1"/>
</dbReference>
<sequence length="241" mass="27441">MASEPEDVRSVMNDVLVATRTENIVDSGNDSSGNGRELSGLNSPGMFDQKDQEEPRVDKEDHGDSGMERLCKIVSEFQIGMSPKAIQKEMNNEFVIKDGNNSIYISAFNATAWEIWFVGLERRTHCSAFRNTFFKLKESFGIESNFGKRNSNGYILGKGSVMIKSSGIDFKIKDVFYTPSFKRNILSMRMLIDQGFEITFHGTNCSIIKPIKFEDCGRNRKKKDPQDRVKNEFILRCEPYP</sequence>
<dbReference type="Proteomes" id="UP000326396">
    <property type="component" value="Unassembled WGS sequence"/>
</dbReference>
<feature type="compositionally biased region" description="Basic and acidic residues" evidence="1">
    <location>
        <begin position="48"/>
        <end position="65"/>
    </location>
</feature>
<feature type="domain" description="Retrovirus-related Pol polyprotein from transposon TNT 1-94-like beta-barrel" evidence="2">
    <location>
        <begin position="124"/>
        <end position="196"/>
    </location>
</feature>
<evidence type="ECO:0000259" key="2">
    <source>
        <dbReference type="Pfam" id="PF22936"/>
    </source>
</evidence>
<evidence type="ECO:0000313" key="3">
    <source>
        <dbReference type="EMBL" id="KAD1261144.1"/>
    </source>
</evidence>
<feature type="region of interest" description="Disordered" evidence="1">
    <location>
        <begin position="21"/>
        <end position="65"/>
    </location>
</feature>